<accession>A0A255GUN6</accession>
<comment type="caution">
    <text evidence="2">The sequence shown here is derived from an EMBL/GenBank/DDBJ whole genome shotgun (WGS) entry which is preliminary data.</text>
</comment>
<feature type="compositionally biased region" description="Acidic residues" evidence="1">
    <location>
        <begin position="83"/>
        <end position="92"/>
    </location>
</feature>
<feature type="region of interest" description="Disordered" evidence="1">
    <location>
        <begin position="68"/>
        <end position="92"/>
    </location>
</feature>
<dbReference type="AlphaFoldDB" id="A0A255GUN6"/>
<reference evidence="2 3" key="1">
    <citation type="submission" date="2017-07" db="EMBL/GenBank/DDBJ databases">
        <title>Draft whole genome sequences of clinical Proprionibacteriaceae strains.</title>
        <authorList>
            <person name="Bernier A.-M."/>
            <person name="Bernard K."/>
            <person name="Domingo M.-C."/>
        </authorList>
    </citation>
    <scope>NUCLEOTIDE SEQUENCE [LARGE SCALE GENOMIC DNA]</scope>
    <source>
        <strain evidence="2 3">NML 130396</strain>
    </source>
</reference>
<gene>
    <name evidence="2" type="ORF">CGZ93_13710</name>
</gene>
<evidence type="ECO:0000313" key="3">
    <source>
        <dbReference type="Proteomes" id="UP000216311"/>
    </source>
</evidence>
<dbReference type="Proteomes" id="UP000216311">
    <property type="component" value="Unassembled WGS sequence"/>
</dbReference>
<keyword evidence="3" id="KW-1185">Reference proteome</keyword>
<proteinExistence type="predicted"/>
<evidence type="ECO:0000256" key="1">
    <source>
        <dbReference type="SAM" id="MobiDB-lite"/>
    </source>
</evidence>
<name>A0A255GUN6_9ACTN</name>
<sequence length="92" mass="9546">MAIRIHCEDETTAEEYAELLRTGGYAAEVTLEPAVDRDEPEPVVTTDAPTEAVAELVEGSNAVVEVSDPMSGTSAAVPAVELASDDPAEDAS</sequence>
<evidence type="ECO:0000313" key="2">
    <source>
        <dbReference type="EMBL" id="OYO19407.1"/>
    </source>
</evidence>
<protein>
    <submittedName>
        <fullName evidence="2">Uncharacterized protein</fullName>
    </submittedName>
</protein>
<dbReference type="OrthoDB" id="9939939at2"/>
<dbReference type="RefSeq" id="WP_094364700.1">
    <property type="nucleotide sequence ID" value="NZ_NMVQ01000034.1"/>
</dbReference>
<organism evidence="2 3">
    <name type="scientific">Enemella dayhoffiae</name>
    <dbReference type="NCBI Taxonomy" id="2016507"/>
    <lineage>
        <taxon>Bacteria</taxon>
        <taxon>Bacillati</taxon>
        <taxon>Actinomycetota</taxon>
        <taxon>Actinomycetes</taxon>
        <taxon>Propionibacteriales</taxon>
        <taxon>Propionibacteriaceae</taxon>
        <taxon>Enemella</taxon>
    </lineage>
</organism>
<dbReference type="EMBL" id="NMVQ01000034">
    <property type="protein sequence ID" value="OYO19407.1"/>
    <property type="molecule type" value="Genomic_DNA"/>
</dbReference>